<dbReference type="EMBL" id="JACAZF010000015">
    <property type="protein sequence ID" value="KAF7290194.1"/>
    <property type="molecule type" value="Genomic_DNA"/>
</dbReference>
<dbReference type="AlphaFoldDB" id="A0A8H6RZJ1"/>
<accession>A0A8H6RZJ1</accession>
<comment type="caution">
    <text evidence="1">The sequence shown here is derived from an EMBL/GenBank/DDBJ whole genome shotgun (WGS) entry which is preliminary data.</text>
</comment>
<protein>
    <submittedName>
        <fullName evidence="1">Uncharacterized protein</fullName>
    </submittedName>
</protein>
<evidence type="ECO:0000313" key="1">
    <source>
        <dbReference type="EMBL" id="KAF7290194.1"/>
    </source>
</evidence>
<name>A0A8H6RZJ1_9AGAR</name>
<dbReference type="RefSeq" id="XP_037213772.1">
    <property type="nucleotide sequence ID" value="XM_037369776.1"/>
</dbReference>
<proteinExistence type="predicted"/>
<reference evidence="1" key="1">
    <citation type="submission" date="2020-05" db="EMBL/GenBank/DDBJ databases">
        <title>Mycena genomes resolve the evolution of fungal bioluminescence.</title>
        <authorList>
            <person name="Tsai I.J."/>
        </authorList>
    </citation>
    <scope>NUCLEOTIDE SEQUENCE</scope>
    <source>
        <strain evidence="1">171206Taipei</strain>
    </source>
</reference>
<keyword evidence="2" id="KW-1185">Reference proteome</keyword>
<evidence type="ECO:0000313" key="2">
    <source>
        <dbReference type="Proteomes" id="UP000636479"/>
    </source>
</evidence>
<gene>
    <name evidence="1" type="ORF">MIND_01332800</name>
</gene>
<organism evidence="1 2">
    <name type="scientific">Mycena indigotica</name>
    <dbReference type="NCBI Taxonomy" id="2126181"/>
    <lineage>
        <taxon>Eukaryota</taxon>
        <taxon>Fungi</taxon>
        <taxon>Dikarya</taxon>
        <taxon>Basidiomycota</taxon>
        <taxon>Agaricomycotina</taxon>
        <taxon>Agaricomycetes</taxon>
        <taxon>Agaricomycetidae</taxon>
        <taxon>Agaricales</taxon>
        <taxon>Marasmiineae</taxon>
        <taxon>Mycenaceae</taxon>
        <taxon>Mycena</taxon>
    </lineage>
</organism>
<sequence>MRQTKYDLLLTELGEERMKMIEDDMGELEGRMREWSAKKIADAGGIEKWNALPAAERAACDLATTTAMVQGLGVEELASMDEGERNLLTVWVWTGCCMHKDQNSFKGGNAAMTAHWKAIGAVGPIPLANKDNAAAVRKVLQPEKGDAPVTDDDIKKLEDIAFGGAKLTAPRGGDAHELFLEFALNEERLRRFPQTNNTRFRSHGEAAVELITHLDVYRRFMEVIRIRKVNQTYTNIEKNVNAGLHDKPTLTEPRGSGDLPYLDHHTVHAIRPSRW</sequence>
<dbReference type="GeneID" id="59352292"/>
<dbReference type="Proteomes" id="UP000636479">
    <property type="component" value="Unassembled WGS sequence"/>
</dbReference>
<dbReference type="OrthoDB" id="3052721at2759"/>